<dbReference type="OrthoDB" id="413520at2759"/>
<evidence type="ECO:0000256" key="1">
    <source>
        <dbReference type="SAM" id="MobiDB-lite"/>
    </source>
</evidence>
<dbReference type="InterPro" id="IPR019410">
    <property type="entry name" value="Methyltransf_16"/>
</dbReference>
<reference evidence="2 3" key="1">
    <citation type="submission" date="2016-06" db="EMBL/GenBank/DDBJ databases">
        <title>Evolution of pathogenesis and genome organization in the Tremellales.</title>
        <authorList>
            <person name="Cuomo C."/>
            <person name="Litvintseva A."/>
            <person name="Heitman J."/>
            <person name="Chen Y."/>
            <person name="Sun S."/>
            <person name="Springer D."/>
            <person name="Dromer F."/>
            <person name="Young S."/>
            <person name="Zeng Q."/>
            <person name="Chapman S."/>
            <person name="Gujja S."/>
            <person name="Saif S."/>
            <person name="Birren B."/>
        </authorList>
    </citation>
    <scope>NUCLEOTIDE SEQUENCE [LARGE SCALE GENOMIC DNA]</scope>
    <source>
        <strain evidence="2 3">ATCC 28783</strain>
    </source>
</reference>
<dbReference type="InterPro" id="IPR029063">
    <property type="entry name" value="SAM-dependent_MTases_sf"/>
</dbReference>
<dbReference type="STRING" id="5217.A0A4V1M4R5"/>
<dbReference type="GO" id="GO:0005634">
    <property type="term" value="C:nucleus"/>
    <property type="evidence" value="ECO:0007669"/>
    <property type="project" value="TreeGrafter"/>
</dbReference>
<keyword evidence="3" id="KW-1185">Reference proteome</keyword>
<gene>
    <name evidence="2" type="ORF">M231_01437</name>
</gene>
<sequence>MYWYISFLRPPPVTAPASSTILITPQVANDLRTELRYEPTPLVFTWQRVSPSSDPLLPFSGLTTFLPPESTYRPIPISLPKVAKKGERWRLGIFSNPAIDSSDRPKKLVNLLEHPDVVGVWSEGILVTSPVLTGKNDGKVGSGKGKGKEEDMPKQGRISREWALDKSTTLRIVEQTSFDLDKKIWDSGLALSAWLWQLLRSSLSTKNKYAQSLVCDILEVLRSEGGEVLELGSGTGLVSIALSLAMTQTDRRGVVKITATDLESAMDLMDENIALNQHLYESVVLSAKVLDWERPLPPEIAQNRPRLVIAADVTYNTASFPSLLRTISSLLMTPEGNMQPVLLLAYKERDPGERELWDMLRDAGVNMKLVDKVRGCEEGEEGTVEIWSGTCHS</sequence>
<feature type="region of interest" description="Disordered" evidence="1">
    <location>
        <begin position="136"/>
        <end position="156"/>
    </location>
</feature>
<accession>A0A4V1M4R5</accession>
<dbReference type="Gene3D" id="3.40.50.150">
    <property type="entry name" value="Vaccinia Virus protein VP39"/>
    <property type="match status" value="1"/>
</dbReference>
<protein>
    <recommendedName>
        <fullName evidence="4">Methyltransferase-domain-containing protein</fullName>
    </recommendedName>
</protein>
<dbReference type="GO" id="GO:0008757">
    <property type="term" value="F:S-adenosylmethionine-dependent methyltransferase activity"/>
    <property type="evidence" value="ECO:0007669"/>
    <property type="project" value="UniProtKB-ARBA"/>
</dbReference>
<dbReference type="AlphaFoldDB" id="A0A4V1M4R5"/>
<organism evidence="2 3">
    <name type="scientific">Tremella mesenterica</name>
    <name type="common">Jelly fungus</name>
    <dbReference type="NCBI Taxonomy" id="5217"/>
    <lineage>
        <taxon>Eukaryota</taxon>
        <taxon>Fungi</taxon>
        <taxon>Dikarya</taxon>
        <taxon>Basidiomycota</taxon>
        <taxon>Agaricomycotina</taxon>
        <taxon>Tremellomycetes</taxon>
        <taxon>Tremellales</taxon>
        <taxon>Tremellaceae</taxon>
        <taxon>Tremella</taxon>
    </lineage>
</organism>
<dbReference type="CDD" id="cd02440">
    <property type="entry name" value="AdoMet_MTases"/>
    <property type="match status" value="1"/>
</dbReference>
<dbReference type="VEuPathDB" id="FungiDB:TREMEDRAFT_70051"/>
<dbReference type="FunCoup" id="A0A4V1M4R5">
    <property type="interactions" value="28"/>
</dbReference>
<evidence type="ECO:0000313" key="3">
    <source>
        <dbReference type="Proteomes" id="UP000289152"/>
    </source>
</evidence>
<name>A0A4V1M4R5_TREME</name>
<dbReference type="Proteomes" id="UP000289152">
    <property type="component" value="Unassembled WGS sequence"/>
</dbReference>
<dbReference type="InParanoid" id="A0A4V1M4R5"/>
<dbReference type="PANTHER" id="PTHR14614">
    <property type="entry name" value="HEPATOCELLULAR CARCINOMA-ASSOCIATED ANTIGEN"/>
    <property type="match status" value="1"/>
</dbReference>
<dbReference type="Pfam" id="PF10294">
    <property type="entry name" value="Methyltransf_16"/>
    <property type="match status" value="1"/>
</dbReference>
<evidence type="ECO:0008006" key="4">
    <source>
        <dbReference type="Google" id="ProtNLM"/>
    </source>
</evidence>
<proteinExistence type="predicted"/>
<dbReference type="SUPFAM" id="SSF53335">
    <property type="entry name" value="S-adenosyl-L-methionine-dependent methyltransferases"/>
    <property type="match status" value="1"/>
</dbReference>
<dbReference type="PANTHER" id="PTHR14614:SF162">
    <property type="entry name" value="EXPRESSED PROTEIN"/>
    <property type="match status" value="1"/>
</dbReference>
<dbReference type="EMBL" id="SDIL01000010">
    <property type="protein sequence ID" value="RXK41287.1"/>
    <property type="molecule type" value="Genomic_DNA"/>
</dbReference>
<comment type="caution">
    <text evidence="2">The sequence shown here is derived from an EMBL/GenBank/DDBJ whole genome shotgun (WGS) entry which is preliminary data.</text>
</comment>
<feature type="compositionally biased region" description="Basic and acidic residues" evidence="1">
    <location>
        <begin position="146"/>
        <end position="156"/>
    </location>
</feature>
<evidence type="ECO:0000313" key="2">
    <source>
        <dbReference type="EMBL" id="RXK41287.1"/>
    </source>
</evidence>
<dbReference type="GO" id="GO:0005737">
    <property type="term" value="C:cytoplasm"/>
    <property type="evidence" value="ECO:0007669"/>
    <property type="project" value="TreeGrafter"/>
</dbReference>